<dbReference type="NCBIfam" id="TIGR00254">
    <property type="entry name" value="GGDEF"/>
    <property type="match status" value="1"/>
</dbReference>
<evidence type="ECO:0000256" key="1">
    <source>
        <dbReference type="ARBA" id="ARBA00012528"/>
    </source>
</evidence>
<comment type="catalytic activity">
    <reaction evidence="2">
        <text>2 GTP = 3',3'-c-di-GMP + 2 diphosphate</text>
        <dbReference type="Rhea" id="RHEA:24898"/>
        <dbReference type="ChEBI" id="CHEBI:33019"/>
        <dbReference type="ChEBI" id="CHEBI:37565"/>
        <dbReference type="ChEBI" id="CHEBI:58805"/>
        <dbReference type="EC" id="2.7.7.65"/>
    </reaction>
</comment>
<comment type="caution">
    <text evidence="5">The sequence shown here is derived from an EMBL/GenBank/DDBJ whole genome shotgun (WGS) entry which is preliminary data.</text>
</comment>
<dbReference type="RefSeq" id="WP_066884064.1">
    <property type="nucleotide sequence ID" value="NZ_LODL01000021.1"/>
</dbReference>
<protein>
    <recommendedName>
        <fullName evidence="1">diguanylate cyclase</fullName>
        <ecNumber evidence="1">2.7.7.65</ecNumber>
    </recommendedName>
</protein>
<reference evidence="5 6" key="1">
    <citation type="submission" date="2015-12" db="EMBL/GenBank/DDBJ databases">
        <title>Nitrous oxide reduction kinetics distinguish bacteria harboring typical versus atypical NosZ.</title>
        <authorList>
            <person name="Yoon S."/>
            <person name="Nissen S."/>
            <person name="Park D."/>
            <person name="Sanford R.A."/>
            <person name="Loeffler F.E."/>
        </authorList>
    </citation>
    <scope>NUCLEOTIDE SEQUENCE [LARGE SCALE GENOMIC DNA]</scope>
    <source>
        <strain evidence="5 6">ATCC BAA-841</strain>
    </source>
</reference>
<dbReference type="SMART" id="SM00267">
    <property type="entry name" value="GGDEF"/>
    <property type="match status" value="1"/>
</dbReference>
<evidence type="ECO:0000256" key="2">
    <source>
        <dbReference type="ARBA" id="ARBA00034247"/>
    </source>
</evidence>
<accession>A0A133XHL4</accession>
<dbReference type="InterPro" id="IPR029787">
    <property type="entry name" value="Nucleotide_cyclase"/>
</dbReference>
<dbReference type="PROSITE" id="PS50887">
    <property type="entry name" value="GGDEF"/>
    <property type="match status" value="1"/>
</dbReference>
<dbReference type="EMBL" id="LODL01000021">
    <property type="protein sequence ID" value="KXB30444.1"/>
    <property type="molecule type" value="Genomic_DNA"/>
</dbReference>
<evidence type="ECO:0000256" key="3">
    <source>
        <dbReference type="SAM" id="Coils"/>
    </source>
</evidence>
<evidence type="ECO:0000259" key="4">
    <source>
        <dbReference type="PROSITE" id="PS50887"/>
    </source>
</evidence>
<keyword evidence="6" id="KW-1185">Reference proteome</keyword>
<dbReference type="FunFam" id="3.30.70.270:FF:000001">
    <property type="entry name" value="Diguanylate cyclase domain protein"/>
    <property type="match status" value="1"/>
</dbReference>
<dbReference type="Proteomes" id="UP000070186">
    <property type="component" value="Unassembled WGS sequence"/>
</dbReference>
<dbReference type="Pfam" id="PF00990">
    <property type="entry name" value="GGDEF"/>
    <property type="match status" value="1"/>
</dbReference>
<dbReference type="InterPro" id="IPR043128">
    <property type="entry name" value="Rev_trsase/Diguanyl_cyclase"/>
</dbReference>
<name>A0A133XHL4_9RHOO</name>
<dbReference type="InterPro" id="IPR000160">
    <property type="entry name" value="GGDEF_dom"/>
</dbReference>
<dbReference type="GO" id="GO:0052621">
    <property type="term" value="F:diguanylate cyclase activity"/>
    <property type="evidence" value="ECO:0007669"/>
    <property type="project" value="UniProtKB-EC"/>
</dbReference>
<dbReference type="STRING" id="281362.AT959_14010"/>
<sequence>MTTLTNPFEIARETLRLLATRRIPPTPDNYLTLYHEIAGTKPSTDSFPEKQMRSLAAALPKSTPEQLRLARQLDEAVKAANWEDYKNRLVDFISALTEAQKLAWSDVITDLVRQWDAKHVGLTIARKRESLEHVLTASGANPETLFNRLQNLLRSWGQGKEDMASTGEVVPSEIHPSTMSTAAHADQLLPELRQLFAFTLETSISTQLLESPQLAGDAKALATDIRSANSVEEMQGFLTRLKRFAFKLELLAEDQAELRHSLLGLLSLLVENITELVLDDRWLHGQITIVRDIIEKPLSQRTLDDAERRLKEVLFKQGQLKASLSEAREAIKHMLTGFVDQLADFAEATSDYHDKIEDYAGKISAAQDIAALETVLGEVMRETRNIQFNAQRSRDELRSTQKKVHEAEQRILELERELETTSDLVRHDQLTGALNRRGLEDMFAKEIARSKRHETVLSVGLLDIDNFKKLNDSLGHDAGDQALMHLARVCRETLRPQDTVARYGGEEFVILLPETPLDDAAIVLSRLQRELTKKFFLHDNEKILITFSAGVAQMAPEDTPAVVIKRADEAMYQAKQTGKNRVVKAP</sequence>
<gene>
    <name evidence="5" type="ORF">AT959_14010</name>
</gene>
<proteinExistence type="predicted"/>
<feature type="coiled-coil region" evidence="3">
    <location>
        <begin position="390"/>
        <end position="424"/>
    </location>
</feature>
<dbReference type="AlphaFoldDB" id="A0A133XHL4"/>
<feature type="domain" description="GGDEF" evidence="4">
    <location>
        <begin position="455"/>
        <end position="586"/>
    </location>
</feature>
<dbReference type="EC" id="2.7.7.65" evidence="1"/>
<dbReference type="InterPro" id="IPR050469">
    <property type="entry name" value="Diguanylate_Cyclase"/>
</dbReference>
<dbReference type="PANTHER" id="PTHR45138:SF9">
    <property type="entry name" value="DIGUANYLATE CYCLASE DGCM-RELATED"/>
    <property type="match status" value="1"/>
</dbReference>
<dbReference type="SUPFAM" id="SSF55073">
    <property type="entry name" value="Nucleotide cyclase"/>
    <property type="match status" value="1"/>
</dbReference>
<evidence type="ECO:0000313" key="6">
    <source>
        <dbReference type="Proteomes" id="UP000070186"/>
    </source>
</evidence>
<dbReference type="Gene3D" id="3.30.70.270">
    <property type="match status" value="1"/>
</dbReference>
<dbReference type="CDD" id="cd01949">
    <property type="entry name" value="GGDEF"/>
    <property type="match status" value="1"/>
</dbReference>
<organism evidence="5 6">
    <name type="scientific">Dechloromonas denitrificans</name>
    <dbReference type="NCBI Taxonomy" id="281362"/>
    <lineage>
        <taxon>Bacteria</taxon>
        <taxon>Pseudomonadati</taxon>
        <taxon>Pseudomonadota</taxon>
        <taxon>Betaproteobacteria</taxon>
        <taxon>Rhodocyclales</taxon>
        <taxon>Azonexaceae</taxon>
        <taxon>Dechloromonas</taxon>
    </lineage>
</organism>
<evidence type="ECO:0000313" key="5">
    <source>
        <dbReference type="EMBL" id="KXB30444.1"/>
    </source>
</evidence>
<dbReference type="PANTHER" id="PTHR45138">
    <property type="entry name" value="REGULATORY COMPONENTS OF SENSORY TRANSDUCTION SYSTEM"/>
    <property type="match status" value="1"/>
</dbReference>
<keyword evidence="3" id="KW-0175">Coiled coil</keyword>